<gene>
    <name evidence="1" type="ORF">B597_019600</name>
</gene>
<proteinExistence type="predicted"/>
<dbReference type="OrthoDB" id="8901973at2"/>
<dbReference type="eggNOG" id="ENOG5033GY9">
    <property type="taxonomic scope" value="Bacteria"/>
</dbReference>
<sequence length="189" mass="22035">MSNEQSIASGSELNANTWAEFVSRLRHDCIGVGVHDHCTADAIFIVEARQLVYGIDEDYAEDRVVYCDDCEWFSPQEYWDDCDEHQRTRLDLLAQDAGDCDFLELDASDQWDTMNDLEDHHVVGYVERWEYVNSHFTKDAAEAFIRRKRHDYPKGLRVYVDAQSYCWEYNTIKEAIMSGRLVFADKVTP</sequence>
<dbReference type="AlphaFoldDB" id="A0A061JLW1"/>
<name>A0A061JLW1_STUST</name>
<evidence type="ECO:0000313" key="2">
    <source>
        <dbReference type="Proteomes" id="UP000026923"/>
    </source>
</evidence>
<dbReference type="RefSeq" id="WP_003297480.1">
    <property type="nucleotide sequence ID" value="NZ_KK020676.1"/>
</dbReference>
<dbReference type="EMBL" id="AMCZ02000035">
    <property type="protein sequence ID" value="EWC39598.1"/>
    <property type="molecule type" value="Genomic_DNA"/>
</dbReference>
<comment type="caution">
    <text evidence="1">The sequence shown here is derived from an EMBL/GenBank/DDBJ whole genome shotgun (WGS) entry which is preliminary data.</text>
</comment>
<organism evidence="1 2">
    <name type="scientific">Stutzerimonas stutzeri KOS6</name>
    <dbReference type="NCBI Taxonomy" id="1218352"/>
    <lineage>
        <taxon>Bacteria</taxon>
        <taxon>Pseudomonadati</taxon>
        <taxon>Pseudomonadota</taxon>
        <taxon>Gammaproteobacteria</taxon>
        <taxon>Pseudomonadales</taxon>
        <taxon>Pseudomonadaceae</taxon>
        <taxon>Stutzerimonas</taxon>
    </lineage>
</organism>
<accession>A0A061JLW1</accession>
<evidence type="ECO:0000313" key="1">
    <source>
        <dbReference type="EMBL" id="EWC39598.1"/>
    </source>
</evidence>
<protein>
    <submittedName>
        <fullName evidence="1">Uncharacterized protein</fullName>
    </submittedName>
</protein>
<dbReference type="Proteomes" id="UP000026923">
    <property type="component" value="Unassembled WGS sequence"/>
</dbReference>
<dbReference type="HOGENOM" id="CLU_117820_0_0_6"/>
<reference evidence="1 2" key="1">
    <citation type="journal article" date="2013" name="Genome Announc.">
        <title>Draft Genome of the Nitrogen-Fixing Bacterium Pseudomonas stutzeri Strain KOS6 Isolated from Industrial Hydrocarbon Sludge.</title>
        <authorList>
            <person name="Grigoryeva T.V."/>
            <person name="Laikov A.V."/>
            <person name="Naumova R.P."/>
            <person name="Manolov A.I."/>
            <person name="Larin A.K."/>
            <person name="Karpova I.Y."/>
            <person name="Semashko T.A."/>
            <person name="Alexeev D.G."/>
            <person name="Kostryukova E.S."/>
            <person name="Muller R."/>
            <person name="Govorun V.M."/>
        </authorList>
    </citation>
    <scope>NUCLEOTIDE SEQUENCE [LARGE SCALE GENOMIC DNA]</scope>
    <source>
        <strain evidence="1 2">KOS6</strain>
    </source>
</reference>